<reference evidence="2" key="1">
    <citation type="submission" date="2016-09" db="EMBL/GenBank/DDBJ databases">
        <authorList>
            <person name="Hebert L."/>
            <person name="Moumen B."/>
        </authorList>
    </citation>
    <scope>NUCLEOTIDE SEQUENCE [LARGE SCALE GENOMIC DNA]</scope>
    <source>
        <strain evidence="2">OVI</strain>
    </source>
</reference>
<dbReference type="GeneID" id="92376348"/>
<accession>A0A1G4IEV3</accession>
<organism evidence="2 3">
    <name type="scientific">Trypanosoma equiperdum</name>
    <dbReference type="NCBI Taxonomy" id="5694"/>
    <lineage>
        <taxon>Eukaryota</taxon>
        <taxon>Discoba</taxon>
        <taxon>Euglenozoa</taxon>
        <taxon>Kinetoplastea</taxon>
        <taxon>Metakinetoplastina</taxon>
        <taxon>Trypanosomatida</taxon>
        <taxon>Trypanosomatidae</taxon>
        <taxon>Trypanosoma</taxon>
    </lineage>
</organism>
<dbReference type="RefSeq" id="XP_067081592.1">
    <property type="nucleotide sequence ID" value="XM_067225491.1"/>
</dbReference>
<protein>
    <submittedName>
        <fullName evidence="2">Uncharacterized protein</fullName>
    </submittedName>
</protein>
<evidence type="ECO:0000313" key="2">
    <source>
        <dbReference type="EMBL" id="SCU70833.1"/>
    </source>
</evidence>
<sequence length="496" mass="53348">MRRFYCIPWNCLVLSKPPLSRRLSSSTETPEAIRDAIAADERDQRRREEAVDGRSVVFACGSSADHRPRIAAAEAFDVAAAALSSTPNFCFMNVSMDYAGMIDAPEVVWYNLCKVNDVTPSTVRPQQLHMIGGATRLQRPGGGFVQVMLGCIPDLQSDTFTFDTIPEEDDLAEAHRPSPAICFALMDNKLTLQYERQLVAHLQVLSERLGGCPLTGGIYPAVQKSAGTTGDSGDETKEEKGSDNDLGDSLFFLNDRVYTGSAAGIVLRSEMVKAHNLSVVPSIAIRKVAVTSISSEVEGVFVVKTLEGRRATDVIHDVYCSPEMKGKPSRVFLGLQHNDFCIPVSFIGNPGTGELRFSAPKGISVAENGTVQLLVDDVELDSEVGAGALIGLHKRVAMTYATKDVNVAREARRNVVASSAAAFHYSHPGMNVLARPEVNITLGNSSAMYAPSLLQRCLGGYCSTTGVFCPGQVITLGNATGVFARSSSYTVLEGLK</sequence>
<dbReference type="Proteomes" id="UP000195570">
    <property type="component" value="Unassembled WGS sequence"/>
</dbReference>
<evidence type="ECO:0000313" key="3">
    <source>
        <dbReference type="Proteomes" id="UP000195570"/>
    </source>
</evidence>
<gene>
    <name evidence="2" type="ORF">TEOVI_000240800</name>
</gene>
<dbReference type="EMBL" id="CZPT02001525">
    <property type="protein sequence ID" value="SCU70833.1"/>
    <property type="molecule type" value="Genomic_DNA"/>
</dbReference>
<feature type="compositionally biased region" description="Basic and acidic residues" evidence="1">
    <location>
        <begin position="234"/>
        <end position="243"/>
    </location>
</feature>
<keyword evidence="3" id="KW-1185">Reference proteome</keyword>
<evidence type="ECO:0000256" key="1">
    <source>
        <dbReference type="SAM" id="MobiDB-lite"/>
    </source>
</evidence>
<comment type="caution">
    <text evidence="2">The sequence shown here is derived from an EMBL/GenBank/DDBJ whole genome shotgun (WGS) entry which is preliminary data.</text>
</comment>
<proteinExistence type="predicted"/>
<dbReference type="VEuPathDB" id="TriTrypDB:TEOVI_000240800"/>
<feature type="region of interest" description="Disordered" evidence="1">
    <location>
        <begin position="223"/>
        <end position="243"/>
    </location>
</feature>
<dbReference type="AlphaFoldDB" id="A0A1G4IEV3"/>
<name>A0A1G4IEV3_TRYEQ</name>